<evidence type="ECO:0000313" key="2">
    <source>
        <dbReference type="Proteomes" id="UP001275084"/>
    </source>
</evidence>
<dbReference type="PANTHER" id="PTHR22699:SF1">
    <property type="entry name" value="THIOREDOXIN DOMAIN-CONTAINING PROTEIN 16"/>
    <property type="match status" value="1"/>
</dbReference>
<reference evidence="1" key="2">
    <citation type="submission" date="2023-06" db="EMBL/GenBank/DDBJ databases">
        <authorList>
            <consortium name="Lawrence Berkeley National Laboratory"/>
            <person name="Haridas S."/>
            <person name="Hensen N."/>
            <person name="Bonometti L."/>
            <person name="Westerberg I."/>
            <person name="Brannstrom I.O."/>
            <person name="Guillou S."/>
            <person name="Cros-Aarteil S."/>
            <person name="Calhoun S."/>
            <person name="Kuo A."/>
            <person name="Mondo S."/>
            <person name="Pangilinan J."/>
            <person name="Riley R."/>
            <person name="Labutti K."/>
            <person name="Andreopoulos B."/>
            <person name="Lipzen A."/>
            <person name="Chen C."/>
            <person name="Yanf M."/>
            <person name="Daum C."/>
            <person name="Ng V."/>
            <person name="Clum A."/>
            <person name="Steindorff A."/>
            <person name="Ohm R."/>
            <person name="Martin F."/>
            <person name="Silar P."/>
            <person name="Natvig D."/>
            <person name="Lalanne C."/>
            <person name="Gautier V."/>
            <person name="Ament-Velasquez S.L."/>
            <person name="Kruys A."/>
            <person name="Hutchinson M.I."/>
            <person name="Powell A.J."/>
            <person name="Barry K."/>
            <person name="Miller A.N."/>
            <person name="Grigoriev I.V."/>
            <person name="Debuchy R."/>
            <person name="Gladieux P."/>
            <person name="Thoren M.H."/>
            <person name="Johannesson H."/>
        </authorList>
    </citation>
    <scope>NUCLEOTIDE SEQUENCE</scope>
    <source>
        <strain evidence="1">CBS 955.72</strain>
    </source>
</reference>
<dbReference type="CDD" id="cd02961">
    <property type="entry name" value="PDI_a_family"/>
    <property type="match status" value="1"/>
</dbReference>
<accession>A0AAJ0HMI8</accession>
<dbReference type="AlphaFoldDB" id="A0AAJ0HMI8"/>
<dbReference type="CDD" id="cd02982">
    <property type="entry name" value="PDI_b'_family"/>
    <property type="match status" value="1"/>
</dbReference>
<dbReference type="EMBL" id="JAUIQD010000003">
    <property type="protein sequence ID" value="KAK3357334.1"/>
    <property type="molecule type" value="Genomic_DNA"/>
</dbReference>
<protein>
    <submittedName>
        <fullName evidence="1">Thioredoxin-like domain-containing protein</fullName>
    </submittedName>
</protein>
<evidence type="ECO:0000313" key="1">
    <source>
        <dbReference type="EMBL" id="KAK3357334.1"/>
    </source>
</evidence>
<keyword evidence="2" id="KW-1185">Reference proteome</keyword>
<feature type="non-terminal residue" evidence="1">
    <location>
        <position position="1"/>
    </location>
</feature>
<dbReference type="Pfam" id="PF13848">
    <property type="entry name" value="Thioredoxin_6"/>
    <property type="match status" value="1"/>
</dbReference>
<proteinExistence type="predicted"/>
<name>A0AAJ0HMI8_9PEZI</name>
<sequence>AFEPEWLSAVAEGKEHLVSVDCSDSRAADCDREGIESLPLVLLFQSGSVVAQYKGPRRAAALLHFIARQKRPVVSHNLGSEELVAFKTTDETVFVAYLDREDRAAAEVVTDAAIRYRGEFSFGTVTDPGLAEAQGIKVPSVVCYRQIDGDTMRFSFDQPHKFDDWAKEASRPILGELTALNQQRLMDRGWPMVYLFAPTESERQQLRKTVYKFARSYYDSLTSVLVDPFQFPELMNQLGLASDQFPAAAVHQLSKDRIYQYPKDKPFSPGALQQWGLDVYQDRIKPWTPPGVTVTVTASESAEHDEL</sequence>
<dbReference type="SUPFAM" id="SSF52833">
    <property type="entry name" value="Thioredoxin-like"/>
    <property type="match status" value="3"/>
</dbReference>
<dbReference type="InterPro" id="IPR036249">
    <property type="entry name" value="Thioredoxin-like_sf"/>
</dbReference>
<reference evidence="1" key="1">
    <citation type="journal article" date="2023" name="Mol. Phylogenet. Evol.">
        <title>Genome-scale phylogeny and comparative genomics of the fungal order Sordariales.</title>
        <authorList>
            <person name="Hensen N."/>
            <person name="Bonometti L."/>
            <person name="Westerberg I."/>
            <person name="Brannstrom I.O."/>
            <person name="Guillou S."/>
            <person name="Cros-Aarteil S."/>
            <person name="Calhoun S."/>
            <person name="Haridas S."/>
            <person name="Kuo A."/>
            <person name="Mondo S."/>
            <person name="Pangilinan J."/>
            <person name="Riley R."/>
            <person name="LaButti K."/>
            <person name="Andreopoulos B."/>
            <person name="Lipzen A."/>
            <person name="Chen C."/>
            <person name="Yan M."/>
            <person name="Daum C."/>
            <person name="Ng V."/>
            <person name="Clum A."/>
            <person name="Steindorff A."/>
            <person name="Ohm R.A."/>
            <person name="Martin F."/>
            <person name="Silar P."/>
            <person name="Natvig D.O."/>
            <person name="Lalanne C."/>
            <person name="Gautier V."/>
            <person name="Ament-Velasquez S.L."/>
            <person name="Kruys A."/>
            <person name="Hutchinson M.I."/>
            <person name="Powell A.J."/>
            <person name="Barry K."/>
            <person name="Miller A.N."/>
            <person name="Grigoriev I.V."/>
            <person name="Debuchy R."/>
            <person name="Gladieux P."/>
            <person name="Hiltunen Thoren M."/>
            <person name="Johannesson H."/>
        </authorList>
    </citation>
    <scope>NUCLEOTIDE SEQUENCE</scope>
    <source>
        <strain evidence="1">CBS 955.72</strain>
    </source>
</reference>
<dbReference type="Proteomes" id="UP001275084">
    <property type="component" value="Unassembled WGS sequence"/>
</dbReference>
<dbReference type="CDD" id="cd02981">
    <property type="entry name" value="PDI_b_family"/>
    <property type="match status" value="1"/>
</dbReference>
<dbReference type="PANTHER" id="PTHR22699">
    <property type="entry name" value="THIOREDOXIN DOMAIN-CONTAINING PROTEIN 16"/>
    <property type="match status" value="1"/>
</dbReference>
<dbReference type="Gene3D" id="3.40.30.10">
    <property type="entry name" value="Glutaredoxin"/>
    <property type="match status" value="3"/>
</dbReference>
<organism evidence="1 2">
    <name type="scientific">Lasiosphaeria hispida</name>
    <dbReference type="NCBI Taxonomy" id="260671"/>
    <lineage>
        <taxon>Eukaryota</taxon>
        <taxon>Fungi</taxon>
        <taxon>Dikarya</taxon>
        <taxon>Ascomycota</taxon>
        <taxon>Pezizomycotina</taxon>
        <taxon>Sordariomycetes</taxon>
        <taxon>Sordariomycetidae</taxon>
        <taxon>Sordariales</taxon>
        <taxon>Lasiosphaeriaceae</taxon>
        <taxon>Lasiosphaeria</taxon>
    </lineage>
</organism>
<gene>
    <name evidence="1" type="ORF">B0T25DRAFT_450543</name>
</gene>
<comment type="caution">
    <text evidence="1">The sequence shown here is derived from an EMBL/GenBank/DDBJ whole genome shotgun (WGS) entry which is preliminary data.</text>
</comment>
<dbReference type="InterPro" id="IPR040090">
    <property type="entry name" value="TXNDC16"/>
</dbReference>